<dbReference type="CDD" id="cd19925">
    <property type="entry name" value="REC_citrate_TCS"/>
    <property type="match status" value="1"/>
</dbReference>
<evidence type="ECO:0000256" key="8">
    <source>
        <dbReference type="ARBA" id="ARBA00023163"/>
    </source>
</evidence>
<dbReference type="EMBL" id="CABDVU010000001">
    <property type="protein sequence ID" value="VTN09970.1"/>
    <property type="molecule type" value="Genomic_DNA"/>
</dbReference>
<dbReference type="Proteomes" id="UP000339249">
    <property type="component" value="Unassembled WGS sequence"/>
</dbReference>
<evidence type="ECO:0000256" key="10">
    <source>
        <dbReference type="PROSITE-ProRule" id="PRU00169"/>
    </source>
</evidence>
<accession>A0A4U9CVS6</accession>
<keyword evidence="5 9" id="KW-0805">Transcription regulation</keyword>
<dbReference type="Pfam" id="PF00072">
    <property type="entry name" value="Response_reg"/>
    <property type="match status" value="1"/>
</dbReference>
<dbReference type="PROSITE" id="PS50110">
    <property type="entry name" value="RESPONSE_REGULATORY"/>
    <property type="match status" value="1"/>
</dbReference>
<dbReference type="PANTHER" id="PTHR45526:SF1">
    <property type="entry name" value="TRANSCRIPTIONAL REGULATORY PROTEIN DCUR-RELATED"/>
    <property type="match status" value="1"/>
</dbReference>
<dbReference type="PANTHER" id="PTHR45526">
    <property type="entry name" value="TRANSCRIPTIONAL REGULATORY PROTEIN DPIA"/>
    <property type="match status" value="1"/>
</dbReference>
<dbReference type="PIRSF" id="PIRSF006171">
    <property type="entry name" value="RR_citrat_malat"/>
    <property type="match status" value="1"/>
</dbReference>
<dbReference type="NCBIfam" id="NF007750">
    <property type="entry name" value="PRK10430.1"/>
    <property type="match status" value="1"/>
</dbReference>
<organism evidence="12 13">
    <name type="scientific">Raoultella terrigena</name>
    <name type="common">Klebsiella terrigena</name>
    <dbReference type="NCBI Taxonomy" id="577"/>
    <lineage>
        <taxon>Bacteria</taxon>
        <taxon>Pseudomonadati</taxon>
        <taxon>Pseudomonadota</taxon>
        <taxon>Gammaproteobacteria</taxon>
        <taxon>Enterobacterales</taxon>
        <taxon>Enterobacteriaceae</taxon>
        <taxon>Klebsiella/Raoultella group</taxon>
        <taxon>Raoultella</taxon>
    </lineage>
</organism>
<dbReference type="InterPro" id="IPR001789">
    <property type="entry name" value="Sig_transdc_resp-reg_receiver"/>
</dbReference>
<keyword evidence="7 9" id="KW-0010">Activator</keyword>
<evidence type="ECO:0000256" key="9">
    <source>
        <dbReference type="PIRNR" id="PIRNR006171"/>
    </source>
</evidence>
<evidence type="ECO:0000256" key="7">
    <source>
        <dbReference type="ARBA" id="ARBA00023159"/>
    </source>
</evidence>
<evidence type="ECO:0000256" key="3">
    <source>
        <dbReference type="ARBA" id="ARBA00022553"/>
    </source>
</evidence>
<keyword evidence="2 9" id="KW-0963">Cytoplasm</keyword>
<reference evidence="12 13" key="1">
    <citation type="submission" date="2019-04" db="EMBL/GenBank/DDBJ databases">
        <authorList>
            <consortium name="Pathogen Informatics"/>
        </authorList>
    </citation>
    <scope>NUCLEOTIDE SEQUENCE [LARGE SCALE GENOMIC DNA]</scope>
    <source>
        <strain evidence="12 13">NCTC9185</strain>
    </source>
</reference>
<evidence type="ECO:0000256" key="4">
    <source>
        <dbReference type="ARBA" id="ARBA00023012"/>
    </source>
</evidence>
<gene>
    <name evidence="12" type="primary">dcuR_3</name>
    <name evidence="12" type="ORF">NCTC9185_01876</name>
</gene>
<evidence type="ECO:0000259" key="11">
    <source>
        <dbReference type="PROSITE" id="PS50110"/>
    </source>
</evidence>
<evidence type="ECO:0000256" key="1">
    <source>
        <dbReference type="ARBA" id="ARBA00004496"/>
    </source>
</evidence>
<dbReference type="GO" id="GO:0003700">
    <property type="term" value="F:DNA-binding transcription factor activity"/>
    <property type="evidence" value="ECO:0007669"/>
    <property type="project" value="InterPro"/>
</dbReference>
<protein>
    <recommendedName>
        <fullName evidence="9">Transcriptional regulatory protein</fullName>
    </recommendedName>
</protein>
<dbReference type="InterPro" id="IPR024187">
    <property type="entry name" value="Sig_transdc_resp-reg_cit/mal"/>
</dbReference>
<dbReference type="Gene3D" id="3.40.50.2300">
    <property type="match status" value="1"/>
</dbReference>
<dbReference type="SUPFAM" id="SSF52172">
    <property type="entry name" value="CheY-like"/>
    <property type="match status" value="1"/>
</dbReference>
<keyword evidence="4 9" id="KW-0902">Two-component regulatory system</keyword>
<keyword evidence="3 10" id="KW-0597">Phosphoprotein</keyword>
<evidence type="ECO:0000256" key="5">
    <source>
        <dbReference type="ARBA" id="ARBA00023015"/>
    </source>
</evidence>
<dbReference type="SMART" id="SM00448">
    <property type="entry name" value="REC"/>
    <property type="match status" value="1"/>
</dbReference>
<proteinExistence type="predicted"/>
<dbReference type="InterPro" id="IPR011006">
    <property type="entry name" value="CheY-like_superfamily"/>
</dbReference>
<keyword evidence="6 9" id="KW-0238">DNA-binding</keyword>
<dbReference type="InterPro" id="IPR051271">
    <property type="entry name" value="2C-system_Tx_regulators"/>
</dbReference>
<dbReference type="GO" id="GO:0005737">
    <property type="term" value="C:cytoplasm"/>
    <property type="evidence" value="ECO:0007669"/>
    <property type="project" value="UniProtKB-SubCell"/>
</dbReference>
<evidence type="ECO:0000256" key="2">
    <source>
        <dbReference type="ARBA" id="ARBA00022490"/>
    </source>
</evidence>
<evidence type="ECO:0000313" key="12">
    <source>
        <dbReference type="EMBL" id="VTN09970.1"/>
    </source>
</evidence>
<dbReference type="GO" id="GO:0000156">
    <property type="term" value="F:phosphorelay response regulator activity"/>
    <property type="evidence" value="ECO:0007669"/>
    <property type="project" value="TreeGrafter"/>
</dbReference>
<name>A0A4U9CVS6_RAOTE</name>
<dbReference type="AlphaFoldDB" id="A0A4U9CVS6"/>
<sequence length="246" mass="27622">MINVLIIDDDPMVAELNRLFLSRLSGFCCCGIAPTLGEAQRIISERPQGIDLILLDVYMHKENGLDLLPALRRSAHDIDVIMITSAADALTVQSAMRYGVVDYLIKPFQFSRFEEALIAWSHKRSQRHTTSCYQQSDIDDLLNHASRQRTESRRLPKGLTAETLRTVCRWIGAHPEAEFSTNELAAQLDISRVSCRKYLLWLAQIDIYTPATTTAPRGGRSIAIGWLWNMTHCSNNLATDAPAYSG</sequence>
<dbReference type="GO" id="GO:0003677">
    <property type="term" value="F:DNA binding"/>
    <property type="evidence" value="ECO:0007669"/>
    <property type="project" value="UniProtKB-KW"/>
</dbReference>
<evidence type="ECO:0000256" key="6">
    <source>
        <dbReference type="ARBA" id="ARBA00023125"/>
    </source>
</evidence>
<feature type="modified residue" description="4-aspartylphosphate" evidence="10">
    <location>
        <position position="56"/>
    </location>
</feature>
<evidence type="ECO:0000313" key="13">
    <source>
        <dbReference type="Proteomes" id="UP000339249"/>
    </source>
</evidence>
<comment type="subcellular location">
    <subcellularLocation>
        <location evidence="1 9">Cytoplasm</location>
    </subcellularLocation>
</comment>
<feature type="domain" description="Response regulatory" evidence="11">
    <location>
        <begin position="3"/>
        <end position="121"/>
    </location>
</feature>
<keyword evidence="8 9" id="KW-0804">Transcription</keyword>